<evidence type="ECO:0000256" key="1">
    <source>
        <dbReference type="SAM" id="Phobius"/>
    </source>
</evidence>
<feature type="transmembrane region" description="Helical" evidence="1">
    <location>
        <begin position="20"/>
        <end position="40"/>
    </location>
</feature>
<keyword evidence="1" id="KW-0472">Membrane</keyword>
<name>A0A0P1ANQ7_PLAHL</name>
<dbReference type="GeneID" id="36407701"/>
<evidence type="ECO:0000313" key="3">
    <source>
        <dbReference type="Proteomes" id="UP000054928"/>
    </source>
</evidence>
<accession>A0A0P1ANQ7</accession>
<organism evidence="2 3">
    <name type="scientific">Plasmopara halstedii</name>
    <name type="common">Downy mildew of sunflower</name>
    <dbReference type="NCBI Taxonomy" id="4781"/>
    <lineage>
        <taxon>Eukaryota</taxon>
        <taxon>Sar</taxon>
        <taxon>Stramenopiles</taxon>
        <taxon>Oomycota</taxon>
        <taxon>Peronosporomycetes</taxon>
        <taxon>Peronosporales</taxon>
        <taxon>Peronosporaceae</taxon>
        <taxon>Plasmopara</taxon>
    </lineage>
</organism>
<dbReference type="EMBL" id="CCYD01000621">
    <property type="protein sequence ID" value="CEG42365.1"/>
    <property type="molecule type" value="Genomic_DNA"/>
</dbReference>
<proteinExistence type="predicted"/>
<dbReference type="Proteomes" id="UP000054928">
    <property type="component" value="Unassembled WGS sequence"/>
</dbReference>
<keyword evidence="1" id="KW-0812">Transmembrane</keyword>
<keyword evidence="1" id="KW-1133">Transmembrane helix</keyword>
<dbReference type="AlphaFoldDB" id="A0A0P1ANQ7"/>
<reference evidence="3" key="1">
    <citation type="submission" date="2014-09" db="EMBL/GenBank/DDBJ databases">
        <authorList>
            <person name="Sharma Rahul"/>
            <person name="Thines Marco"/>
        </authorList>
    </citation>
    <scope>NUCLEOTIDE SEQUENCE [LARGE SCALE GENOMIC DNA]</scope>
</reference>
<dbReference type="RefSeq" id="XP_024578734.1">
    <property type="nucleotide sequence ID" value="XM_024728237.1"/>
</dbReference>
<keyword evidence="3" id="KW-1185">Reference proteome</keyword>
<evidence type="ECO:0000313" key="2">
    <source>
        <dbReference type="EMBL" id="CEG42365.1"/>
    </source>
</evidence>
<sequence>MMVTQAAGLKTSAITLSRGFVVFMLSATMSSVIQAFLDLAPAEKFEKVIA</sequence>
<protein>
    <submittedName>
        <fullName evidence="2">Uncharacterized protein</fullName>
    </submittedName>
</protein>